<comment type="subunit">
    <text evidence="2">Heterodimer of SbcC and SbcD.</text>
</comment>
<feature type="compositionally biased region" description="Acidic residues" evidence="5">
    <location>
        <begin position="782"/>
        <end position="797"/>
    </location>
</feature>
<dbReference type="Gene3D" id="3.40.50.300">
    <property type="entry name" value="P-loop containing nucleotide triphosphate hydrolases"/>
    <property type="match status" value="2"/>
</dbReference>
<evidence type="ECO:0000313" key="8">
    <source>
        <dbReference type="Proteomes" id="UP001139158"/>
    </source>
</evidence>
<keyword evidence="8" id="KW-1185">Reference proteome</keyword>
<sequence>MRIHRLEMQAFGPFADRQSIDFDELGAQGLFLLNGPTGAGKTSVLDAICFALYGSVPGARQEARKLRSDHASPGTPPEVVLDFSAGPRRFKVVRNPQWERPAKRAGSATGTVTEQARTLLSEFVNGEWTQKTARNDEAAAEIQSLLGMSREQFTRVVMLPQGDFAAFLRADATSRADLLQRLFGTWRFEEIERQLKEQTDAARARLAEARSASELLRAQARNEIMRCAKLLGEPAEDEDNPEQHQEAEQDSAWLQSVQDSLAERLDALRAEQEESSSELERAEEALHQLQARRARGMALLQLEADEREHARREAAMVPRRRALKDHDRAAGLAGYLAACASAARSFRNASAAAADSLGELRHAAGRAGFAELVPAGDGGESAAEALPVPAGLDGLDEHTAAEISAAEVLLAEAERAAALHRQAAADRTREETLRAEADGVQKTAGTLREEQDELRSGLPALRTAAAAVQASRARMEEAARTQEVIAAYKRALAASAASGESAADARQRYQDQREKWQGLLQLRLDQAAAELASALQDGEGCPVCGSTSHPDPAPLPEDGGFVTREEEAAARQSTEAAEKEWDAARLAAETDAAEVSSLRGQGGEADAGEARRAGEEAERDYRVAQAAAQQLAADEERLRSLEDEIGQLDRRVSLLLQDAAQAQARGAAAAEEAAGLLGRGTGAEPAALMGRVQELKRVRRLSGAARSALQAAGHAASVQEDSIRALSEALDGTGFTDEAAVRAALLPEAEAGELRRGLEELDLESARLAMRRESQDAAALDGDGEPETMPNEEDVAEASESAEAARQAVTGKALQIGLLEGSAAALIDLAGRLAAAEEEMRPLQERHDLLSSVSDTARGNGENSYRMALSTYVLAARLEQVAAAATERLAAMTAGRYSLVHDDSRSGNRRAGLGLHVIDDWTGIRRDTSTLSGGESFMASLALALGLADVVQQEAGGTSMETLFVDEGFGSLDEEALEQVMDALEGLRDGGRVVGLVSHVAEMKQRIGAQLQITRGRNGSTVRFRAAETLPA</sequence>
<evidence type="ECO:0000256" key="1">
    <source>
        <dbReference type="ARBA" id="ARBA00006930"/>
    </source>
</evidence>
<evidence type="ECO:0000259" key="6">
    <source>
        <dbReference type="Pfam" id="PF13476"/>
    </source>
</evidence>
<accession>A0A9X1MDC7</accession>
<proteinExistence type="inferred from homology"/>
<evidence type="ECO:0000256" key="2">
    <source>
        <dbReference type="ARBA" id="ARBA00011322"/>
    </source>
</evidence>
<dbReference type="InterPro" id="IPR027417">
    <property type="entry name" value="P-loop_NTPase"/>
</dbReference>
<dbReference type="EMBL" id="JAJFZV010000003">
    <property type="protein sequence ID" value="MCC3296917.1"/>
    <property type="molecule type" value="Genomic_DNA"/>
</dbReference>
<comment type="similarity">
    <text evidence="1">Belongs to the SMC family. SbcC subfamily.</text>
</comment>
<dbReference type="SUPFAM" id="SSF52540">
    <property type="entry name" value="P-loop containing nucleoside triphosphate hydrolases"/>
    <property type="match status" value="1"/>
</dbReference>
<protein>
    <recommendedName>
        <fullName evidence="3">Nuclease SbcCD subunit C</fullName>
    </recommendedName>
</protein>
<evidence type="ECO:0000256" key="3">
    <source>
        <dbReference type="ARBA" id="ARBA00013368"/>
    </source>
</evidence>
<keyword evidence="4" id="KW-0175">Coiled coil</keyword>
<feature type="region of interest" description="Disordered" evidence="5">
    <location>
        <begin position="421"/>
        <end position="456"/>
    </location>
</feature>
<dbReference type="Pfam" id="PF13558">
    <property type="entry name" value="SbcC_Walker_B"/>
    <property type="match status" value="1"/>
</dbReference>
<dbReference type="PANTHER" id="PTHR32114">
    <property type="entry name" value="ABC TRANSPORTER ABCH.3"/>
    <property type="match status" value="1"/>
</dbReference>
<evidence type="ECO:0000256" key="5">
    <source>
        <dbReference type="SAM" id="MobiDB-lite"/>
    </source>
</evidence>
<feature type="domain" description="Rad50/SbcC-type AAA" evidence="6">
    <location>
        <begin position="5"/>
        <end position="264"/>
    </location>
</feature>
<dbReference type="RefSeq" id="WP_227894677.1">
    <property type="nucleotide sequence ID" value="NZ_CP099466.1"/>
</dbReference>
<dbReference type="Proteomes" id="UP001139158">
    <property type="component" value="Unassembled WGS sequence"/>
</dbReference>
<name>A0A9X1MDC7_9MICC</name>
<reference evidence="7" key="1">
    <citation type="submission" date="2021-10" db="EMBL/GenBank/DDBJ databases">
        <title>Novel species in genus Arthrobacter.</title>
        <authorList>
            <person name="Liu Y."/>
        </authorList>
    </citation>
    <scope>NUCLEOTIDE SEQUENCE</scope>
    <source>
        <strain evidence="7">Zg-Y453</strain>
    </source>
</reference>
<organism evidence="7 8">
    <name type="scientific">Arthrobacter caoxuetaonis</name>
    <dbReference type="NCBI Taxonomy" id="2886935"/>
    <lineage>
        <taxon>Bacteria</taxon>
        <taxon>Bacillati</taxon>
        <taxon>Actinomycetota</taxon>
        <taxon>Actinomycetes</taxon>
        <taxon>Micrococcales</taxon>
        <taxon>Micrococcaceae</taxon>
        <taxon>Arthrobacter</taxon>
    </lineage>
</organism>
<dbReference type="GO" id="GO:0016887">
    <property type="term" value="F:ATP hydrolysis activity"/>
    <property type="evidence" value="ECO:0007669"/>
    <property type="project" value="InterPro"/>
</dbReference>
<feature type="coiled-coil region" evidence="4">
    <location>
        <begin position="258"/>
        <end position="299"/>
    </location>
</feature>
<feature type="compositionally biased region" description="Basic and acidic residues" evidence="5">
    <location>
        <begin position="421"/>
        <end position="439"/>
    </location>
</feature>
<feature type="region of interest" description="Disordered" evidence="5">
    <location>
        <begin position="594"/>
        <end position="619"/>
    </location>
</feature>
<evidence type="ECO:0000256" key="4">
    <source>
        <dbReference type="SAM" id="Coils"/>
    </source>
</evidence>
<feature type="compositionally biased region" description="Basic and acidic residues" evidence="5">
    <location>
        <begin position="608"/>
        <end position="619"/>
    </location>
</feature>
<dbReference type="AlphaFoldDB" id="A0A9X1MDC7"/>
<dbReference type="Pfam" id="PF13476">
    <property type="entry name" value="AAA_23"/>
    <property type="match status" value="1"/>
</dbReference>
<dbReference type="GO" id="GO:0006302">
    <property type="term" value="P:double-strand break repair"/>
    <property type="evidence" value="ECO:0007669"/>
    <property type="project" value="InterPro"/>
</dbReference>
<dbReference type="InterPro" id="IPR038729">
    <property type="entry name" value="Rad50/SbcC_AAA"/>
</dbReference>
<comment type="caution">
    <text evidence="7">The sequence shown here is derived from an EMBL/GenBank/DDBJ whole genome shotgun (WGS) entry which is preliminary data.</text>
</comment>
<gene>
    <name evidence="7" type="ORF">LJ757_03735</name>
</gene>
<evidence type="ECO:0000313" key="7">
    <source>
        <dbReference type="EMBL" id="MCC3296917.1"/>
    </source>
</evidence>
<dbReference type="PANTHER" id="PTHR32114:SF2">
    <property type="entry name" value="ABC TRANSPORTER ABCH.3"/>
    <property type="match status" value="1"/>
</dbReference>
<feature type="region of interest" description="Disordered" evidence="5">
    <location>
        <begin position="773"/>
        <end position="803"/>
    </location>
</feature>
<feature type="coiled-coil region" evidence="4">
    <location>
        <begin position="624"/>
        <end position="658"/>
    </location>
</feature>